<accession>A0ABS4STA9</accession>
<feature type="chain" id="PRO_5045088880" evidence="2">
    <location>
        <begin position="40"/>
        <end position="198"/>
    </location>
</feature>
<organism evidence="3 4">
    <name type="scientific">Azospirillum rugosum</name>
    <dbReference type="NCBI Taxonomy" id="416170"/>
    <lineage>
        <taxon>Bacteria</taxon>
        <taxon>Pseudomonadati</taxon>
        <taxon>Pseudomonadota</taxon>
        <taxon>Alphaproteobacteria</taxon>
        <taxon>Rhodospirillales</taxon>
        <taxon>Azospirillaceae</taxon>
        <taxon>Azospirillum</taxon>
    </lineage>
</organism>
<feature type="region of interest" description="Disordered" evidence="1">
    <location>
        <begin position="53"/>
        <end position="154"/>
    </location>
</feature>
<keyword evidence="2" id="KW-0732">Signal</keyword>
<evidence type="ECO:0000256" key="1">
    <source>
        <dbReference type="SAM" id="MobiDB-lite"/>
    </source>
</evidence>
<feature type="compositionally biased region" description="Low complexity" evidence="1">
    <location>
        <begin position="64"/>
        <end position="85"/>
    </location>
</feature>
<name>A0ABS4STA9_9PROT</name>
<proteinExistence type="predicted"/>
<protein>
    <submittedName>
        <fullName evidence="3">Uncharacterized protein</fullName>
    </submittedName>
</protein>
<keyword evidence="4" id="KW-1185">Reference proteome</keyword>
<comment type="caution">
    <text evidence="3">The sequence shown here is derived from an EMBL/GenBank/DDBJ whole genome shotgun (WGS) entry which is preliminary data.</text>
</comment>
<dbReference type="EMBL" id="JAGINP010000023">
    <property type="protein sequence ID" value="MBP2295677.1"/>
    <property type="molecule type" value="Genomic_DNA"/>
</dbReference>
<feature type="compositionally biased region" description="Gly residues" evidence="1">
    <location>
        <begin position="137"/>
        <end position="146"/>
    </location>
</feature>
<feature type="signal peptide" evidence="2">
    <location>
        <begin position="1"/>
        <end position="39"/>
    </location>
</feature>
<evidence type="ECO:0000313" key="3">
    <source>
        <dbReference type="EMBL" id="MBP2295677.1"/>
    </source>
</evidence>
<dbReference type="Proteomes" id="UP000781958">
    <property type="component" value="Unassembled WGS sequence"/>
</dbReference>
<gene>
    <name evidence="3" type="ORF">J2851_005488</name>
</gene>
<reference evidence="3 4" key="1">
    <citation type="submission" date="2021-03" db="EMBL/GenBank/DDBJ databases">
        <title>Genomic Encyclopedia of Type Strains, Phase III (KMG-III): the genomes of soil and plant-associated and newly described type strains.</title>
        <authorList>
            <person name="Whitman W."/>
        </authorList>
    </citation>
    <scope>NUCLEOTIDE SEQUENCE [LARGE SCALE GENOMIC DNA]</scope>
    <source>
        <strain evidence="3 4">IMMIB AFH-6</strain>
    </source>
</reference>
<evidence type="ECO:0000256" key="2">
    <source>
        <dbReference type="SAM" id="SignalP"/>
    </source>
</evidence>
<sequence length="198" mass="18691">MIGKRLMRTGLTRTAPRRALLGVLAAAGLTLGGAGAASAQSCADQVERFAADHSLSTTPPPTAAPAAPGTSGSTAGSTAGSPSASDGGGSGTASSEKLAQSGGVVAPPAVGDTAVIEPPRAGTGNMPTAPALRPDAGPGGGSGSSGAMGQAAQNAQLDSLVTAARSAAKRGDEAQCMESLTQAKRLTQTTPGGTGGGG</sequence>
<evidence type="ECO:0000313" key="4">
    <source>
        <dbReference type="Proteomes" id="UP000781958"/>
    </source>
</evidence>
<dbReference type="RefSeq" id="WP_209770242.1">
    <property type="nucleotide sequence ID" value="NZ_JAGINP010000023.1"/>
</dbReference>